<dbReference type="InterPro" id="IPR001647">
    <property type="entry name" value="HTH_TetR"/>
</dbReference>
<name>A0A918TU88_9RHOB</name>
<dbReference type="SUPFAM" id="SSF48498">
    <property type="entry name" value="Tetracyclin repressor-like, C-terminal domain"/>
    <property type="match status" value="1"/>
</dbReference>
<evidence type="ECO:0000313" key="6">
    <source>
        <dbReference type="EMBL" id="GHC61529.1"/>
    </source>
</evidence>
<dbReference type="SUPFAM" id="SSF46689">
    <property type="entry name" value="Homeodomain-like"/>
    <property type="match status" value="1"/>
</dbReference>
<dbReference type="InterPro" id="IPR009057">
    <property type="entry name" value="Homeodomain-like_sf"/>
</dbReference>
<keyword evidence="3" id="KW-0804">Transcription</keyword>
<dbReference type="AlphaFoldDB" id="A0A918TU88"/>
<dbReference type="InterPro" id="IPR036271">
    <property type="entry name" value="Tet_transcr_reg_TetR-rel_C_sf"/>
</dbReference>
<evidence type="ECO:0000256" key="2">
    <source>
        <dbReference type="ARBA" id="ARBA00023125"/>
    </source>
</evidence>
<dbReference type="EMBL" id="BMYJ01000008">
    <property type="protein sequence ID" value="GHC61529.1"/>
    <property type="molecule type" value="Genomic_DNA"/>
</dbReference>
<evidence type="ECO:0000256" key="4">
    <source>
        <dbReference type="PROSITE-ProRule" id="PRU00335"/>
    </source>
</evidence>
<dbReference type="Pfam" id="PF13305">
    <property type="entry name" value="TetR_C_33"/>
    <property type="match status" value="1"/>
</dbReference>
<dbReference type="InterPro" id="IPR050109">
    <property type="entry name" value="HTH-type_TetR-like_transc_reg"/>
</dbReference>
<dbReference type="GO" id="GO:0003700">
    <property type="term" value="F:DNA-binding transcription factor activity"/>
    <property type="evidence" value="ECO:0007669"/>
    <property type="project" value="TreeGrafter"/>
</dbReference>
<evidence type="ECO:0000259" key="5">
    <source>
        <dbReference type="PROSITE" id="PS50977"/>
    </source>
</evidence>
<accession>A0A918TU88</accession>
<dbReference type="InterPro" id="IPR025996">
    <property type="entry name" value="MT1864/Rv1816-like_C"/>
</dbReference>
<feature type="DNA-binding region" description="H-T-H motif" evidence="4">
    <location>
        <begin position="30"/>
        <end position="49"/>
    </location>
</feature>
<dbReference type="Pfam" id="PF00440">
    <property type="entry name" value="TetR_N"/>
    <property type="match status" value="1"/>
</dbReference>
<sequence length="192" mass="21030">MNVIPPLSTRDRLIDAGLELLLEGGTEALTWRKTAARAGVSHAAPAHYFSALPDLLTAIAARAFDRFSAEMILARDRAGPNPRARLHGICQGYLAFAATHAGVFHIMFTESTVNRTDEDFGRASTQSYLILRDCCAPFCTPDDREELEFAVWSSVHGYAMLGLQSPDAQKRRAISNIPPFATLLEKILAGRT</sequence>
<keyword evidence="1" id="KW-0805">Transcription regulation</keyword>
<dbReference type="RefSeq" id="WP_189412213.1">
    <property type="nucleotide sequence ID" value="NZ_BMYJ01000008.1"/>
</dbReference>
<gene>
    <name evidence="6" type="ORF">GCM10007315_26970</name>
</gene>
<keyword evidence="2 4" id="KW-0238">DNA-binding</keyword>
<evidence type="ECO:0000313" key="7">
    <source>
        <dbReference type="Proteomes" id="UP000638981"/>
    </source>
</evidence>
<evidence type="ECO:0000256" key="3">
    <source>
        <dbReference type="ARBA" id="ARBA00023163"/>
    </source>
</evidence>
<dbReference type="PANTHER" id="PTHR30055:SF220">
    <property type="entry name" value="TETR-FAMILY REGULATORY PROTEIN"/>
    <property type="match status" value="1"/>
</dbReference>
<organism evidence="6 7">
    <name type="scientific">Neogemmobacter tilapiae</name>
    <dbReference type="NCBI Taxonomy" id="875041"/>
    <lineage>
        <taxon>Bacteria</taxon>
        <taxon>Pseudomonadati</taxon>
        <taxon>Pseudomonadota</taxon>
        <taxon>Alphaproteobacteria</taxon>
        <taxon>Rhodobacterales</taxon>
        <taxon>Paracoccaceae</taxon>
        <taxon>Neogemmobacter</taxon>
    </lineage>
</organism>
<proteinExistence type="predicted"/>
<protein>
    <recommendedName>
        <fullName evidence="5">HTH tetR-type domain-containing protein</fullName>
    </recommendedName>
</protein>
<dbReference type="PANTHER" id="PTHR30055">
    <property type="entry name" value="HTH-TYPE TRANSCRIPTIONAL REGULATOR RUTR"/>
    <property type="match status" value="1"/>
</dbReference>
<keyword evidence="7" id="KW-1185">Reference proteome</keyword>
<reference evidence="6" key="1">
    <citation type="journal article" date="2014" name="Int. J. Syst. Evol. Microbiol.">
        <title>Complete genome sequence of Corynebacterium casei LMG S-19264T (=DSM 44701T), isolated from a smear-ripened cheese.</title>
        <authorList>
            <consortium name="US DOE Joint Genome Institute (JGI-PGF)"/>
            <person name="Walter F."/>
            <person name="Albersmeier A."/>
            <person name="Kalinowski J."/>
            <person name="Ruckert C."/>
        </authorList>
    </citation>
    <scope>NUCLEOTIDE SEQUENCE</scope>
    <source>
        <strain evidence="6">KCTC 23310</strain>
    </source>
</reference>
<reference evidence="6" key="2">
    <citation type="submission" date="2020-09" db="EMBL/GenBank/DDBJ databases">
        <authorList>
            <person name="Sun Q."/>
            <person name="Kim S."/>
        </authorList>
    </citation>
    <scope>NUCLEOTIDE SEQUENCE</scope>
    <source>
        <strain evidence="6">KCTC 23310</strain>
    </source>
</reference>
<dbReference type="Gene3D" id="1.10.357.10">
    <property type="entry name" value="Tetracycline Repressor, domain 2"/>
    <property type="match status" value="1"/>
</dbReference>
<feature type="domain" description="HTH tetR-type" evidence="5">
    <location>
        <begin position="7"/>
        <end position="67"/>
    </location>
</feature>
<evidence type="ECO:0000256" key="1">
    <source>
        <dbReference type="ARBA" id="ARBA00023015"/>
    </source>
</evidence>
<comment type="caution">
    <text evidence="6">The sequence shown here is derived from an EMBL/GenBank/DDBJ whole genome shotgun (WGS) entry which is preliminary data.</text>
</comment>
<dbReference type="PROSITE" id="PS50977">
    <property type="entry name" value="HTH_TETR_2"/>
    <property type="match status" value="1"/>
</dbReference>
<dbReference type="Proteomes" id="UP000638981">
    <property type="component" value="Unassembled WGS sequence"/>
</dbReference>
<dbReference type="GO" id="GO:0000976">
    <property type="term" value="F:transcription cis-regulatory region binding"/>
    <property type="evidence" value="ECO:0007669"/>
    <property type="project" value="TreeGrafter"/>
</dbReference>